<protein>
    <submittedName>
        <fullName evidence="9">Signal peptide peptidase SppA</fullName>
    </submittedName>
</protein>
<dbReference type="NCBIfam" id="TIGR00706">
    <property type="entry name" value="SppA_dom"/>
    <property type="match status" value="1"/>
</dbReference>
<dbReference type="InterPro" id="IPR047272">
    <property type="entry name" value="S49_SppA_C"/>
</dbReference>
<feature type="active site" description="Proton donor/acceptor" evidence="7">
    <location>
        <position position="191"/>
    </location>
</feature>
<dbReference type="InterPro" id="IPR047217">
    <property type="entry name" value="S49_SppA_67K_type_N"/>
</dbReference>
<comment type="caution">
    <text evidence="9">The sequence shown here is derived from an EMBL/GenBank/DDBJ whole genome shotgun (WGS) entry which is preliminary data.</text>
</comment>
<dbReference type="Proteomes" id="UP000474777">
    <property type="component" value="Unassembled WGS sequence"/>
</dbReference>
<gene>
    <name evidence="9" type="primary">sppA</name>
    <name evidence="9" type="ORF">GXP69_04985</name>
</gene>
<keyword evidence="3" id="KW-0645">Protease</keyword>
<evidence type="ECO:0000256" key="6">
    <source>
        <dbReference type="ARBA" id="ARBA00023136"/>
    </source>
</evidence>
<dbReference type="InterPro" id="IPR004634">
    <property type="entry name" value="Pept_S49_pIV"/>
</dbReference>
<dbReference type="InterPro" id="IPR029045">
    <property type="entry name" value="ClpP/crotonase-like_dom_sf"/>
</dbReference>
<dbReference type="InterPro" id="IPR004635">
    <property type="entry name" value="Pept_S49_SppA"/>
</dbReference>
<dbReference type="Pfam" id="PF01343">
    <property type="entry name" value="Peptidase_S49"/>
    <property type="match status" value="2"/>
</dbReference>
<dbReference type="InterPro" id="IPR002142">
    <property type="entry name" value="Peptidase_S49"/>
</dbReference>
<proteinExistence type="inferred from homology"/>
<dbReference type="GO" id="GO:0006465">
    <property type="term" value="P:signal peptide processing"/>
    <property type="evidence" value="ECO:0007669"/>
    <property type="project" value="InterPro"/>
</dbReference>
<dbReference type="Gene3D" id="3.40.1750.10">
    <property type="entry name" value="peptide peptidase (sppa) like domain"/>
    <property type="match status" value="1"/>
</dbReference>
<name>A0A6B3LM58_9BACT</name>
<evidence type="ECO:0000256" key="1">
    <source>
        <dbReference type="ARBA" id="ARBA00004370"/>
    </source>
</evidence>
<sequence length="587" mass="65582">MLQFLKYVLATIVGLLLFSFLSILILIGIAASAASNDEVRIVKNSVLELKFDRPIAEREPSNPWQELGFSFGGFSSTDGLDQIKATIRKAKTDDNIKGIFLNMRFVDAGMGKMEEIRNELIDFKESGKFIVSYTDLSQEKAYYLASVADKIYMNPLATVEFNGMSSEVYFFKGTLEKLDIKPQIFKVGEFKSAVEPFFLDKMSDPARLQMQSFLNSINDFQMRNIAKSRNKTFEELKNISDNLLVRNAEDAKKYGLITDVGYYDEAITYLKEQAGVEAKDKLELVAYSKYKKAEGNKESNSSKNRIAVIYAEGDIVDGKGDDDNIGSDRYAEAIRKARLDDRVKAVVLRISSPGGSALASDVMWREIQLTRKVKPVIASMSDMAASGGYYLAMGCDTIVAHPNTITGSIGVFGIIPNIQGFMNNKLGITIDNVKTGKYSDIPTLTRPMTAFEQQIVQQQIDQIYDVFTKKAAQGRGMTQDKLKEYASGRVWSGAEAKERNLVDVFGGLDKAIEIAAAKANITDDYRLTELPARKSFLEELVGDTGKQVKESYVKAELGELYPLYNMYKKVEHLQGIQTRMPYNLSVE</sequence>
<comment type="similarity">
    <text evidence="2">Belongs to the peptidase S49 family.</text>
</comment>
<dbReference type="CDD" id="cd07018">
    <property type="entry name" value="S49_SppA_67K_type"/>
    <property type="match status" value="1"/>
</dbReference>
<dbReference type="NCBIfam" id="TIGR00705">
    <property type="entry name" value="SppA_67K"/>
    <property type="match status" value="1"/>
</dbReference>
<dbReference type="SUPFAM" id="SSF52096">
    <property type="entry name" value="ClpP/crotonase"/>
    <property type="match status" value="2"/>
</dbReference>
<keyword evidence="6" id="KW-0472">Membrane</keyword>
<dbReference type="EMBL" id="JAAGWD010000002">
    <property type="protein sequence ID" value="NEM97043.1"/>
    <property type="molecule type" value="Genomic_DNA"/>
</dbReference>
<evidence type="ECO:0000256" key="5">
    <source>
        <dbReference type="ARBA" id="ARBA00022825"/>
    </source>
</evidence>
<dbReference type="CDD" id="cd07023">
    <property type="entry name" value="S49_Sppa_N_C"/>
    <property type="match status" value="1"/>
</dbReference>
<feature type="domain" description="Peptidase S49" evidence="8">
    <location>
        <begin position="125"/>
        <end position="276"/>
    </location>
</feature>
<keyword evidence="5" id="KW-0720">Serine protease</keyword>
<accession>A0A6B3LM58</accession>
<evidence type="ECO:0000256" key="4">
    <source>
        <dbReference type="ARBA" id="ARBA00022801"/>
    </source>
</evidence>
<dbReference type="Gene3D" id="6.20.330.10">
    <property type="match status" value="1"/>
</dbReference>
<evidence type="ECO:0000256" key="3">
    <source>
        <dbReference type="ARBA" id="ARBA00022670"/>
    </source>
</evidence>
<organism evidence="9 10">
    <name type="scientific">Pontibacter burrus</name>
    <dbReference type="NCBI Taxonomy" id="2704466"/>
    <lineage>
        <taxon>Bacteria</taxon>
        <taxon>Pseudomonadati</taxon>
        <taxon>Bacteroidota</taxon>
        <taxon>Cytophagia</taxon>
        <taxon>Cytophagales</taxon>
        <taxon>Hymenobacteraceae</taxon>
        <taxon>Pontibacter</taxon>
    </lineage>
</organism>
<dbReference type="GO" id="GO:0008236">
    <property type="term" value="F:serine-type peptidase activity"/>
    <property type="evidence" value="ECO:0007669"/>
    <property type="project" value="UniProtKB-KW"/>
</dbReference>
<comment type="subcellular location">
    <subcellularLocation>
        <location evidence="1">Membrane</location>
    </subcellularLocation>
</comment>
<evidence type="ECO:0000256" key="7">
    <source>
        <dbReference type="PIRSR" id="PIRSR001217-1"/>
    </source>
</evidence>
<dbReference type="AlphaFoldDB" id="A0A6B3LM58"/>
<feature type="domain" description="Peptidase S49" evidence="8">
    <location>
        <begin position="370"/>
        <end position="521"/>
    </location>
</feature>
<keyword evidence="4" id="KW-0378">Hydrolase</keyword>
<dbReference type="PIRSF" id="PIRSF001217">
    <property type="entry name" value="Protease_4_SppA"/>
    <property type="match status" value="1"/>
</dbReference>
<dbReference type="RefSeq" id="WP_163913072.1">
    <property type="nucleotide sequence ID" value="NZ_JAAGWD010000002.1"/>
</dbReference>
<evidence type="ECO:0000256" key="2">
    <source>
        <dbReference type="ARBA" id="ARBA00008683"/>
    </source>
</evidence>
<dbReference type="PANTHER" id="PTHR33209:SF1">
    <property type="entry name" value="PEPTIDASE S49 DOMAIN-CONTAINING PROTEIN"/>
    <property type="match status" value="1"/>
</dbReference>
<evidence type="ECO:0000313" key="9">
    <source>
        <dbReference type="EMBL" id="NEM97043.1"/>
    </source>
</evidence>
<reference evidence="9 10" key="1">
    <citation type="submission" date="2020-02" db="EMBL/GenBank/DDBJ databases">
        <authorList>
            <person name="Kim M.K."/>
        </authorList>
    </citation>
    <scope>NUCLEOTIDE SEQUENCE [LARGE SCALE GENOMIC DNA]</scope>
    <source>
        <strain evidence="9 10">BT327</strain>
    </source>
</reference>
<evidence type="ECO:0000313" key="10">
    <source>
        <dbReference type="Proteomes" id="UP000474777"/>
    </source>
</evidence>
<dbReference type="Gene3D" id="3.90.226.10">
    <property type="entry name" value="2-enoyl-CoA Hydratase, Chain A, domain 1"/>
    <property type="match status" value="2"/>
</dbReference>
<evidence type="ECO:0000259" key="8">
    <source>
        <dbReference type="Pfam" id="PF01343"/>
    </source>
</evidence>
<feature type="active site" description="Nucleophile" evidence="7">
    <location>
        <position position="386"/>
    </location>
</feature>
<dbReference type="GO" id="GO:0016020">
    <property type="term" value="C:membrane"/>
    <property type="evidence" value="ECO:0007669"/>
    <property type="project" value="UniProtKB-SubCell"/>
</dbReference>
<keyword evidence="10" id="KW-1185">Reference proteome</keyword>
<dbReference type="PANTHER" id="PTHR33209">
    <property type="entry name" value="PROTEASE 4"/>
    <property type="match status" value="1"/>
</dbReference>